<reference evidence="2" key="2">
    <citation type="submission" date="2023-05" db="EMBL/GenBank/DDBJ databases">
        <authorList>
            <consortium name="Lawrence Berkeley National Laboratory"/>
            <person name="Steindorff A."/>
            <person name="Hensen N."/>
            <person name="Bonometti L."/>
            <person name="Westerberg I."/>
            <person name="Brannstrom I.O."/>
            <person name="Guillou S."/>
            <person name="Cros-Aarteil S."/>
            <person name="Calhoun S."/>
            <person name="Haridas S."/>
            <person name="Kuo A."/>
            <person name="Mondo S."/>
            <person name="Pangilinan J."/>
            <person name="Riley R."/>
            <person name="Labutti K."/>
            <person name="Andreopoulos B."/>
            <person name="Lipzen A."/>
            <person name="Chen C."/>
            <person name="Yanf M."/>
            <person name="Daum C."/>
            <person name="Ng V."/>
            <person name="Clum A."/>
            <person name="Ohm R."/>
            <person name="Martin F."/>
            <person name="Silar P."/>
            <person name="Natvig D."/>
            <person name="Lalanne C."/>
            <person name="Gautier V."/>
            <person name="Ament-Velasquez S.L."/>
            <person name="Kruys A."/>
            <person name="Hutchinson M.I."/>
            <person name="Powell A.J."/>
            <person name="Barry K."/>
            <person name="Miller A.N."/>
            <person name="Grigoriev I.V."/>
            <person name="Debuchy R."/>
            <person name="Gladieux P."/>
            <person name="Thoren M.H."/>
            <person name="Johannesson H."/>
        </authorList>
    </citation>
    <scope>NUCLEOTIDE SEQUENCE</scope>
    <source>
        <strain evidence="2">CBS 990.96</strain>
    </source>
</reference>
<dbReference type="AlphaFoldDB" id="A0AAN7BNT3"/>
<organism evidence="2 3">
    <name type="scientific">Podospora fimiseda</name>
    <dbReference type="NCBI Taxonomy" id="252190"/>
    <lineage>
        <taxon>Eukaryota</taxon>
        <taxon>Fungi</taxon>
        <taxon>Dikarya</taxon>
        <taxon>Ascomycota</taxon>
        <taxon>Pezizomycotina</taxon>
        <taxon>Sordariomycetes</taxon>
        <taxon>Sordariomycetidae</taxon>
        <taxon>Sordariales</taxon>
        <taxon>Podosporaceae</taxon>
        <taxon>Podospora</taxon>
    </lineage>
</organism>
<reference evidence="2" key="1">
    <citation type="journal article" date="2023" name="Mol. Phylogenet. Evol.">
        <title>Genome-scale phylogeny and comparative genomics of the fungal order Sordariales.</title>
        <authorList>
            <person name="Hensen N."/>
            <person name="Bonometti L."/>
            <person name="Westerberg I."/>
            <person name="Brannstrom I.O."/>
            <person name="Guillou S."/>
            <person name="Cros-Aarteil S."/>
            <person name="Calhoun S."/>
            <person name="Haridas S."/>
            <person name="Kuo A."/>
            <person name="Mondo S."/>
            <person name="Pangilinan J."/>
            <person name="Riley R."/>
            <person name="LaButti K."/>
            <person name="Andreopoulos B."/>
            <person name="Lipzen A."/>
            <person name="Chen C."/>
            <person name="Yan M."/>
            <person name="Daum C."/>
            <person name="Ng V."/>
            <person name="Clum A."/>
            <person name="Steindorff A."/>
            <person name="Ohm R.A."/>
            <person name="Martin F."/>
            <person name="Silar P."/>
            <person name="Natvig D.O."/>
            <person name="Lalanne C."/>
            <person name="Gautier V."/>
            <person name="Ament-Velasquez S.L."/>
            <person name="Kruys A."/>
            <person name="Hutchinson M.I."/>
            <person name="Powell A.J."/>
            <person name="Barry K."/>
            <person name="Miller A.N."/>
            <person name="Grigoriev I.V."/>
            <person name="Debuchy R."/>
            <person name="Gladieux P."/>
            <person name="Hiltunen Thoren M."/>
            <person name="Johannesson H."/>
        </authorList>
    </citation>
    <scope>NUCLEOTIDE SEQUENCE</scope>
    <source>
        <strain evidence="2">CBS 990.96</strain>
    </source>
</reference>
<evidence type="ECO:0000313" key="2">
    <source>
        <dbReference type="EMBL" id="KAK4226737.1"/>
    </source>
</evidence>
<proteinExistence type="predicted"/>
<gene>
    <name evidence="2" type="ORF">QBC38DRAFT_479827</name>
</gene>
<dbReference type="Proteomes" id="UP001301958">
    <property type="component" value="Unassembled WGS sequence"/>
</dbReference>
<comment type="caution">
    <text evidence="2">The sequence shown here is derived from an EMBL/GenBank/DDBJ whole genome shotgun (WGS) entry which is preliminary data.</text>
</comment>
<feature type="domain" description="Heterokaryon incompatibility" evidence="1">
    <location>
        <begin position="227"/>
        <end position="374"/>
    </location>
</feature>
<evidence type="ECO:0000259" key="1">
    <source>
        <dbReference type="Pfam" id="PF06985"/>
    </source>
</evidence>
<dbReference type="InterPro" id="IPR010730">
    <property type="entry name" value="HET"/>
</dbReference>
<dbReference type="PANTHER" id="PTHR33112">
    <property type="entry name" value="DOMAIN PROTEIN, PUTATIVE-RELATED"/>
    <property type="match status" value="1"/>
</dbReference>
<accession>A0AAN7BNT3</accession>
<protein>
    <submittedName>
        <fullName evidence="2">Heterokaryon incompatibility protein-domain-containing protein</fullName>
    </submittedName>
</protein>
<name>A0AAN7BNT3_9PEZI</name>
<keyword evidence="3" id="KW-1185">Reference proteome</keyword>
<sequence>MLGYRVLPDTETLAGRDLDIIGPLPAEIPVEDLNLSVSTVSPKESIIQYSSIPPSNSKCFCTRSEGLNAFGILKRRLWKSAGLPTGDGCQVCRLRCIAVIHAEEEVGWQPSVVRVVFKGSIMRVTLFQPEEPDKPRSPVNAMVSLYSRTGEPASEWQIVGVASEISTRTSVDTLSIIHEWIDDCRYNHSGCSFMMAEVPLPTRVLAVGKVDWEKVYILESVGGKGRYTALSYCWGGDISSKTTKDNYDARKTGSEGIIVSHLPKTLQDAIAVTRYLGIDFLWVDALCIVQGDQVDWEQESGNMAVVFQNADVVLGADRARDSNDGFLKLSEIKTGIPIAFIQDEGVTVHARATKCHEHSWTREPLSKRTWTLQEELLASRMIHFTEGEMIWKCQSQTRCECTELDRELTGQNKNSLHDDHPSAQFSLADQNRWLAIVNSTFDRSITNPYDLLPALSGIATKFQQKGAGRYLAGMWQDDILRNLLWSTANSQPRLVPYRAPSWSWASVDSPVGNYRETAPYLKQMKRSLSEILEAQCTPAGSDSKGAVVDGYIKIRGPLTLMQFEWKGKKSLKKNVKPGTLSGGVVQGGRIYCWCHGYLDDIKHHDRDKLHSLFLGASLIQGELNFWGLIIFPNKDHGLNSFERIGWFTLEGELSFTEQHHSTITLI</sequence>
<dbReference type="Pfam" id="PF06985">
    <property type="entry name" value="HET"/>
    <property type="match status" value="1"/>
</dbReference>
<dbReference type="PANTHER" id="PTHR33112:SF16">
    <property type="entry name" value="HETEROKARYON INCOMPATIBILITY DOMAIN-CONTAINING PROTEIN"/>
    <property type="match status" value="1"/>
</dbReference>
<dbReference type="EMBL" id="MU865343">
    <property type="protein sequence ID" value="KAK4226737.1"/>
    <property type="molecule type" value="Genomic_DNA"/>
</dbReference>
<evidence type="ECO:0000313" key="3">
    <source>
        <dbReference type="Proteomes" id="UP001301958"/>
    </source>
</evidence>